<comment type="caution">
    <text evidence="2">The sequence shown here is derived from an EMBL/GenBank/DDBJ whole genome shotgun (WGS) entry which is preliminary data.</text>
</comment>
<dbReference type="EMBL" id="AMZH03038754">
    <property type="protein sequence ID" value="RRT31503.1"/>
    <property type="molecule type" value="Genomic_DNA"/>
</dbReference>
<name>A0A426WW42_ENSVE</name>
<dbReference type="Proteomes" id="UP000287651">
    <property type="component" value="Unassembled WGS sequence"/>
</dbReference>
<evidence type="ECO:0000256" key="1">
    <source>
        <dbReference type="SAM" id="Coils"/>
    </source>
</evidence>
<feature type="coiled-coil region" evidence="1">
    <location>
        <begin position="56"/>
        <end position="151"/>
    </location>
</feature>
<accession>A0A426WW42</accession>
<protein>
    <submittedName>
        <fullName evidence="2">Uncharacterized protein</fullName>
    </submittedName>
</protein>
<gene>
    <name evidence="2" type="ORF">B296_00056248</name>
</gene>
<sequence length="224" mass="25543">SDGPSRQGDGPGKLPDSYLGKVSFTLLLDLNSHPFVQSQHFQMALVDRDHDVGRLITFMDYRVKQLQEELDALKSKGGPEAIVEAEERASVLREELEKVKGEKAEELLKREASEKELLAVRGHLGDAQQLLKEARTRARRMDDELLQAVKDLDSSRAKLSRQAIARYKGSLGFKEGLKRMGRVTYEYGYRVAQARFRARYPDVDIEEDPFIIHPEDDLVLMEMQ</sequence>
<keyword evidence="1" id="KW-0175">Coiled coil</keyword>
<reference evidence="2 3" key="1">
    <citation type="journal article" date="2014" name="Agronomy (Basel)">
        <title>A Draft Genome Sequence for Ensete ventricosum, the Drought-Tolerant Tree Against Hunger.</title>
        <authorList>
            <person name="Harrison J."/>
            <person name="Moore K.A."/>
            <person name="Paszkiewicz K."/>
            <person name="Jones T."/>
            <person name="Grant M."/>
            <person name="Ambacheew D."/>
            <person name="Muzemil S."/>
            <person name="Studholme D.J."/>
        </authorList>
    </citation>
    <scope>NUCLEOTIDE SEQUENCE [LARGE SCALE GENOMIC DNA]</scope>
</reference>
<organism evidence="2 3">
    <name type="scientific">Ensete ventricosum</name>
    <name type="common">Abyssinian banana</name>
    <name type="synonym">Musa ensete</name>
    <dbReference type="NCBI Taxonomy" id="4639"/>
    <lineage>
        <taxon>Eukaryota</taxon>
        <taxon>Viridiplantae</taxon>
        <taxon>Streptophyta</taxon>
        <taxon>Embryophyta</taxon>
        <taxon>Tracheophyta</taxon>
        <taxon>Spermatophyta</taxon>
        <taxon>Magnoliopsida</taxon>
        <taxon>Liliopsida</taxon>
        <taxon>Zingiberales</taxon>
        <taxon>Musaceae</taxon>
        <taxon>Ensete</taxon>
    </lineage>
</organism>
<dbReference type="AlphaFoldDB" id="A0A426WW42"/>
<proteinExistence type="predicted"/>
<feature type="non-terminal residue" evidence="2">
    <location>
        <position position="1"/>
    </location>
</feature>
<evidence type="ECO:0000313" key="3">
    <source>
        <dbReference type="Proteomes" id="UP000287651"/>
    </source>
</evidence>
<evidence type="ECO:0000313" key="2">
    <source>
        <dbReference type="EMBL" id="RRT31503.1"/>
    </source>
</evidence>